<dbReference type="CDD" id="cd23805">
    <property type="entry name" value="UBCc_UBE2T"/>
    <property type="match status" value="1"/>
</dbReference>
<dbReference type="GO" id="GO:0043161">
    <property type="term" value="P:proteasome-mediated ubiquitin-dependent protein catabolic process"/>
    <property type="evidence" value="ECO:0000318"/>
    <property type="project" value="GO_Central"/>
</dbReference>
<dbReference type="PROSITE" id="PS50127">
    <property type="entry name" value="UBC_2"/>
    <property type="match status" value="1"/>
</dbReference>
<dbReference type="PaxDb" id="3055-EDP08722"/>
<dbReference type="GeneID" id="5719124"/>
<reference evidence="3 4" key="1">
    <citation type="journal article" date="2007" name="Science">
        <title>The Chlamydomonas genome reveals the evolution of key animal and plant functions.</title>
        <authorList>
            <person name="Merchant S.S."/>
            <person name="Prochnik S.E."/>
            <person name="Vallon O."/>
            <person name="Harris E.H."/>
            <person name="Karpowicz S.J."/>
            <person name="Witman G.B."/>
            <person name="Terry A."/>
            <person name="Salamov A."/>
            <person name="Fritz-Laylin L.K."/>
            <person name="Marechal-Drouard L."/>
            <person name="Marshall W.F."/>
            <person name="Qu L.H."/>
            <person name="Nelson D.R."/>
            <person name="Sanderfoot A.A."/>
            <person name="Spalding M.H."/>
            <person name="Kapitonov V.V."/>
            <person name="Ren Q."/>
            <person name="Ferris P."/>
            <person name="Lindquist E."/>
            <person name="Shapiro H."/>
            <person name="Lucas S.M."/>
            <person name="Grimwood J."/>
            <person name="Schmutz J."/>
            <person name="Cardol P."/>
            <person name="Cerutti H."/>
            <person name="Chanfreau G."/>
            <person name="Chen C.L."/>
            <person name="Cognat V."/>
            <person name="Croft M.T."/>
            <person name="Dent R."/>
            <person name="Dutcher S."/>
            <person name="Fernandez E."/>
            <person name="Fukuzawa H."/>
            <person name="Gonzalez-Ballester D."/>
            <person name="Gonzalez-Halphen D."/>
            <person name="Hallmann A."/>
            <person name="Hanikenne M."/>
            <person name="Hippler M."/>
            <person name="Inwood W."/>
            <person name="Jabbari K."/>
            <person name="Kalanon M."/>
            <person name="Kuras R."/>
            <person name="Lefebvre P.A."/>
            <person name="Lemaire S.D."/>
            <person name="Lobanov A.V."/>
            <person name="Lohr M."/>
            <person name="Manuell A."/>
            <person name="Meier I."/>
            <person name="Mets L."/>
            <person name="Mittag M."/>
            <person name="Mittelmeier T."/>
            <person name="Moroney J.V."/>
            <person name="Moseley J."/>
            <person name="Napoli C."/>
            <person name="Nedelcu A.M."/>
            <person name="Niyogi K."/>
            <person name="Novoselov S.V."/>
            <person name="Paulsen I.T."/>
            <person name="Pazour G."/>
            <person name="Purton S."/>
            <person name="Ral J.P."/>
            <person name="Riano-Pachon D.M."/>
            <person name="Riekhof W."/>
            <person name="Rymarquis L."/>
            <person name="Schroda M."/>
            <person name="Stern D."/>
            <person name="Umen J."/>
            <person name="Willows R."/>
            <person name="Wilson N."/>
            <person name="Zimmer S.L."/>
            <person name="Allmer J."/>
            <person name="Balk J."/>
            <person name="Bisova K."/>
            <person name="Chen C.J."/>
            <person name="Elias M."/>
            <person name="Gendler K."/>
            <person name="Hauser C."/>
            <person name="Lamb M.R."/>
            <person name="Ledford H."/>
            <person name="Long J.C."/>
            <person name="Minagawa J."/>
            <person name="Page M.D."/>
            <person name="Pan J."/>
            <person name="Pootakham W."/>
            <person name="Roje S."/>
            <person name="Rose A."/>
            <person name="Stahlberg E."/>
            <person name="Terauchi A.M."/>
            <person name="Yang P."/>
            <person name="Ball S."/>
            <person name="Bowler C."/>
            <person name="Dieckmann C.L."/>
            <person name="Gladyshev V.N."/>
            <person name="Green P."/>
            <person name="Jorgensen R."/>
            <person name="Mayfield S."/>
            <person name="Mueller-Roeber B."/>
            <person name="Rajamani S."/>
            <person name="Sayre R.T."/>
            <person name="Brokstein P."/>
            <person name="Dubchak I."/>
            <person name="Goodstein D."/>
            <person name="Hornick L."/>
            <person name="Huang Y.W."/>
            <person name="Jhaveri J."/>
            <person name="Luo Y."/>
            <person name="Martinez D."/>
            <person name="Ngau W.C."/>
            <person name="Otillar B."/>
            <person name="Poliakov A."/>
            <person name="Porter A."/>
            <person name="Szajkowski L."/>
            <person name="Werner G."/>
            <person name="Zhou K."/>
            <person name="Grigoriev I.V."/>
            <person name="Rokhsar D.S."/>
            <person name="Grossman A.R."/>
        </authorList>
    </citation>
    <scope>NUCLEOTIDE SEQUENCE [LARGE SCALE GENOMIC DNA]</scope>
    <source>
        <strain evidence="4">CC-503</strain>
    </source>
</reference>
<dbReference type="Pfam" id="PF00179">
    <property type="entry name" value="UQ_con"/>
    <property type="match status" value="1"/>
</dbReference>
<dbReference type="PANTHER" id="PTHR24067">
    <property type="entry name" value="UBIQUITIN-CONJUGATING ENZYME E2"/>
    <property type="match status" value="1"/>
</dbReference>
<feature type="region of interest" description="Disordered" evidence="1">
    <location>
        <begin position="162"/>
        <end position="190"/>
    </location>
</feature>
<keyword evidence="4" id="KW-1185">Reference proteome</keyword>
<evidence type="ECO:0000259" key="2">
    <source>
        <dbReference type="PROSITE" id="PS50127"/>
    </source>
</evidence>
<dbReference type="AlphaFoldDB" id="A0A2K3CZL5"/>
<dbReference type="STRING" id="3055.A0A2K3CZL5"/>
<feature type="compositionally biased region" description="Low complexity" evidence="1">
    <location>
        <begin position="167"/>
        <end position="188"/>
    </location>
</feature>
<protein>
    <recommendedName>
        <fullName evidence="2">UBC core domain-containing protein</fullName>
    </recommendedName>
</protein>
<dbReference type="InterPro" id="IPR050113">
    <property type="entry name" value="Ub_conjugating_enzyme"/>
</dbReference>
<dbReference type="GO" id="GO:0006281">
    <property type="term" value="P:DNA repair"/>
    <property type="evidence" value="ECO:0000318"/>
    <property type="project" value="GO_Central"/>
</dbReference>
<dbReference type="RefSeq" id="XP_001693468.2">
    <property type="nucleotide sequence ID" value="XM_001693416.2"/>
</dbReference>
<dbReference type="InParanoid" id="A0A2K3CZL5"/>
<evidence type="ECO:0000313" key="3">
    <source>
        <dbReference type="EMBL" id="PNW73730.1"/>
    </source>
</evidence>
<proteinExistence type="predicted"/>
<feature type="compositionally biased region" description="Polar residues" evidence="1">
    <location>
        <begin position="264"/>
        <end position="281"/>
    </location>
</feature>
<dbReference type="EMBL" id="CM008974">
    <property type="protein sequence ID" value="PNW73730.1"/>
    <property type="molecule type" value="Genomic_DNA"/>
</dbReference>
<dbReference type="SMART" id="SM00212">
    <property type="entry name" value="UBCc"/>
    <property type="match status" value="1"/>
</dbReference>
<dbReference type="OMA" id="WKSTYGI"/>
<dbReference type="ExpressionAtlas" id="A0A2K3CZL5">
    <property type="expression patterns" value="baseline and differential"/>
</dbReference>
<feature type="compositionally biased region" description="Low complexity" evidence="1">
    <location>
        <begin position="298"/>
        <end position="322"/>
    </location>
</feature>
<evidence type="ECO:0000313" key="4">
    <source>
        <dbReference type="Proteomes" id="UP000006906"/>
    </source>
</evidence>
<feature type="domain" description="UBC core" evidence="2">
    <location>
        <begin position="6"/>
        <end position="157"/>
    </location>
</feature>
<feature type="region of interest" description="Disordered" evidence="1">
    <location>
        <begin position="248"/>
        <end position="344"/>
    </location>
</feature>
<dbReference type="InterPro" id="IPR016135">
    <property type="entry name" value="UBQ-conjugating_enzyme/RWD"/>
</dbReference>
<organism evidence="3 4">
    <name type="scientific">Chlamydomonas reinhardtii</name>
    <name type="common">Chlamydomonas smithii</name>
    <dbReference type="NCBI Taxonomy" id="3055"/>
    <lineage>
        <taxon>Eukaryota</taxon>
        <taxon>Viridiplantae</taxon>
        <taxon>Chlorophyta</taxon>
        <taxon>core chlorophytes</taxon>
        <taxon>Chlorophyceae</taxon>
        <taxon>CS clade</taxon>
        <taxon>Chlamydomonadales</taxon>
        <taxon>Chlamydomonadaceae</taxon>
        <taxon>Chlamydomonas</taxon>
    </lineage>
</organism>
<gene>
    <name evidence="3" type="ORF">CHLRE_13g570300v5</name>
</gene>
<accession>A0A2K3CZL5</accession>
<dbReference type="Proteomes" id="UP000006906">
    <property type="component" value="Chromosome 13"/>
</dbReference>
<dbReference type="SUPFAM" id="SSF54495">
    <property type="entry name" value="UBC-like"/>
    <property type="match status" value="1"/>
</dbReference>
<dbReference type="KEGG" id="cre:CHLRE_13g570300v5"/>
<sequence>MALSAVSINRMTRDIKEMTQAPPAGISAWATGNSISRCQAQIIGPEGTPYMGGVFQLRVTFPDRYPMEPPNVKFVTKVYHPNVSKEDGNICCSVLNMPPKGDWKPAHSLRTVLLSIQSLLAEPNPADPLDADAARELTSHPQLFHSRAAEWTRLYASPDAQRNGYGASASTSTSVAAPAEKAQPPAAAGSIGMSRVQEPLVEVKGQARTQAAGTSSAALPAPLLGKQPQPASCTIAAVEALSSAAPAADGVTSAGSGGGDAAMPSNTPAGQDAQAGSTTVERTAIDGAVEGGLPPSTAAVGAQQPPVAKPAAQEGSALAAGAVESKRPPEPTSRLSKLSKRPRA</sequence>
<dbReference type="OrthoDB" id="9978460at2759"/>
<evidence type="ECO:0000256" key="1">
    <source>
        <dbReference type="SAM" id="MobiDB-lite"/>
    </source>
</evidence>
<dbReference type="Gramene" id="PNW73730">
    <property type="protein sequence ID" value="PNW73730"/>
    <property type="gene ID" value="CHLRE_13g570300v5"/>
</dbReference>
<dbReference type="GO" id="GO:0061631">
    <property type="term" value="F:ubiquitin conjugating enzyme activity"/>
    <property type="evidence" value="ECO:0000318"/>
    <property type="project" value="GO_Central"/>
</dbReference>
<name>A0A2K3CZL5_CHLRE</name>
<dbReference type="Gene3D" id="3.10.110.10">
    <property type="entry name" value="Ubiquitin Conjugating Enzyme"/>
    <property type="match status" value="1"/>
</dbReference>
<dbReference type="InterPro" id="IPR000608">
    <property type="entry name" value="UBC"/>
</dbReference>
<dbReference type="GO" id="GO:0000209">
    <property type="term" value="P:protein polyubiquitination"/>
    <property type="evidence" value="ECO:0000318"/>
    <property type="project" value="GO_Central"/>
</dbReference>